<dbReference type="RefSeq" id="WP_284076950.1">
    <property type="nucleotide sequence ID" value="NZ_JAVLSM010000007.1"/>
</dbReference>
<reference evidence="1" key="1">
    <citation type="submission" date="2023-02" db="EMBL/GenBank/DDBJ databases">
        <title>Description of Herbaspirillum huttiense subsp. nephrolepsisexaltata and Herbaspirillum huttiense subsp. lycopersicon.</title>
        <authorList>
            <person name="Poudel M."/>
            <person name="Sharma A."/>
            <person name="Goss E."/>
            <person name="Tapia J.H."/>
            <person name="Harmon C.M."/>
            <person name="Jones J.B."/>
        </authorList>
    </citation>
    <scope>NUCLEOTIDE SEQUENCE</scope>
    <source>
        <strain evidence="1">NC40101</strain>
    </source>
</reference>
<protein>
    <submittedName>
        <fullName evidence="1">Uncharacterized protein</fullName>
    </submittedName>
</protein>
<comment type="caution">
    <text evidence="1">The sequence shown here is derived from an EMBL/GenBank/DDBJ whole genome shotgun (WGS) entry which is preliminary data.</text>
</comment>
<sequence length="75" mass="8297">MQTNNHLTDEVNLHCVGTTPYRGYKSTYCGDGLVVFVGPSGDEVKGHSQERTTWLAPAWTMAKVEIDRRLGTDGK</sequence>
<name>A0AAE4G8Z5_9BURK</name>
<organism evidence="1">
    <name type="scientific">Herbaspirillum huttiense subsp. nephrolepidis</name>
    <dbReference type="NCBI Taxonomy" id="3075126"/>
    <lineage>
        <taxon>Bacteria</taxon>
        <taxon>Pseudomonadati</taxon>
        <taxon>Pseudomonadota</taxon>
        <taxon>Betaproteobacteria</taxon>
        <taxon>Burkholderiales</taxon>
        <taxon>Oxalobacteraceae</taxon>
        <taxon>Herbaspirillum</taxon>
    </lineage>
</organism>
<dbReference type="AlphaFoldDB" id="A0AAE4G8Z5"/>
<gene>
    <name evidence="1" type="ORF">RJN63_11625</name>
</gene>
<dbReference type="EMBL" id="JAVRAA010000005">
    <property type="protein sequence ID" value="MDT0337481.1"/>
    <property type="molecule type" value="Genomic_DNA"/>
</dbReference>
<proteinExistence type="predicted"/>
<accession>A0AAE4G8Z5</accession>
<evidence type="ECO:0000313" key="1">
    <source>
        <dbReference type="EMBL" id="MDT0337481.1"/>
    </source>
</evidence>